<evidence type="ECO:0000259" key="7">
    <source>
        <dbReference type="Pfam" id="PF00122"/>
    </source>
</evidence>
<evidence type="ECO:0000256" key="5">
    <source>
        <dbReference type="ARBA" id="ARBA00023136"/>
    </source>
</evidence>
<dbReference type="EMBL" id="CAMPGE010022628">
    <property type="protein sequence ID" value="CAI2380658.1"/>
    <property type="molecule type" value="Genomic_DNA"/>
</dbReference>
<dbReference type="Pfam" id="PF00690">
    <property type="entry name" value="Cation_ATPase_N"/>
    <property type="match status" value="1"/>
</dbReference>
<evidence type="ECO:0000256" key="1">
    <source>
        <dbReference type="ARBA" id="ARBA00004127"/>
    </source>
</evidence>
<feature type="transmembrane region" description="Helical" evidence="6">
    <location>
        <begin position="815"/>
        <end position="835"/>
    </location>
</feature>
<proteinExistence type="predicted"/>
<comment type="subcellular location">
    <subcellularLocation>
        <location evidence="1">Endomembrane system</location>
        <topology evidence="1">Multi-pass membrane protein</topology>
    </subcellularLocation>
</comment>
<evidence type="ECO:0000256" key="3">
    <source>
        <dbReference type="ARBA" id="ARBA00022842"/>
    </source>
</evidence>
<dbReference type="InterPro" id="IPR023214">
    <property type="entry name" value="HAD_sf"/>
</dbReference>
<dbReference type="GO" id="GO:0005886">
    <property type="term" value="C:plasma membrane"/>
    <property type="evidence" value="ECO:0007669"/>
    <property type="project" value="TreeGrafter"/>
</dbReference>
<feature type="transmembrane region" description="Helical" evidence="6">
    <location>
        <begin position="941"/>
        <end position="960"/>
    </location>
</feature>
<feature type="transmembrane region" description="Helical" evidence="6">
    <location>
        <begin position="904"/>
        <end position="921"/>
    </location>
</feature>
<feature type="transmembrane region" description="Helical" evidence="6">
    <location>
        <begin position="864"/>
        <end position="884"/>
    </location>
</feature>
<feature type="transmembrane region" description="Helical" evidence="6">
    <location>
        <begin position="314"/>
        <end position="338"/>
    </location>
</feature>
<dbReference type="Proteomes" id="UP001295684">
    <property type="component" value="Unassembled WGS sequence"/>
</dbReference>
<keyword evidence="2 6" id="KW-0812">Transmembrane</keyword>
<keyword evidence="5 6" id="KW-0472">Membrane</keyword>
<gene>
    <name evidence="9" type="ORF">ECRASSUSDP1_LOCUS22095</name>
</gene>
<evidence type="ECO:0000313" key="9">
    <source>
        <dbReference type="EMBL" id="CAI2380658.1"/>
    </source>
</evidence>
<dbReference type="Gene3D" id="2.70.150.10">
    <property type="entry name" value="Calcium-transporting ATPase, cytoplasmic transduction domain A"/>
    <property type="match status" value="1"/>
</dbReference>
<sequence>MTSRAEPASFSIPKSQIKELVQQYCDRRNSEEVWWFLNVFGSTEEMLRGYKTSAENGICDQDGFVARERYFGKNVIESFDQKGFVRSLCENMNDNVIKLMVFFSVFLVIASLFETLGATSGHEICENCSETKSLLNASLYLILLFGINIFYTIKDLKLWKALLRYQYLPKGKTQYEVVRNSQKMLVKVQDLKAGDIVTIEGGSRIPCDAVLIQGDNVKVEESTMTGESESVRKETLEECIEFLQNNRRMAAYSSSYDNPSPILISETTVTEGNGLILLIAVGDENQYSRLCRFLTLYHPPTPIEKEIERIITKFWNFCCIFIFLLAIIILMIGAIFHWSNFVIKRNFIRIMESLLNLIILILTFLYISAWGEVGQTYLSMIVEALAPLLENNIQVDNQTFVEKFGEIDVVLTRTSGVLDEGKFSVSNIYCNKDFQCRSKHPLTPFNLIFPNEKVLEKFLQDLTCNTYGKIYRSTKTTDAFSEFLQKYDIRQEEYQTKHLGEGHQVFPFSGARKRVSTILTNIDDNIYGYDKRVFSKGPIESILQSCDSYIDSEGNSQDLTDENRDEIAKESTKYSDKGLRILGVAFQDLKENQGGPDHSEKGKYETFYEIEASGLTFLCIIAMEESVKEGISDTIEEFEDSLVSVKILDTRYRISTHYFEEGLGILSPGTHNELVHNCYEIQEKSDDELKEILRFTKIFSAVRPGSDHFLIKKYQEFGQKVAFVSGGSCCDIVPLKASDCGICCGKSGSISSTLTSDIILTEDNFNALPILYRCRNNLIKNIAQHIECLFTCVGSCLSVNMLLSFCDIDSRGLLFGKYVFSPFQVLVVFSVIFYLSGHSMKSIIQTEQEYGAGKQYFGMHSINWMRGLIIIIFHTMVICMFLFVKNSMPFDDLNESDTDFRIQGLIFTIFFLLQMTSIIILKTSESSHPFLRTILEPKYFLLKWCAISIFLIICVFLLLFF</sequence>
<dbReference type="PANTHER" id="PTHR24093">
    <property type="entry name" value="CATION TRANSPORTING ATPASE"/>
    <property type="match status" value="1"/>
</dbReference>
<reference evidence="9" key="1">
    <citation type="submission" date="2023-07" db="EMBL/GenBank/DDBJ databases">
        <authorList>
            <consortium name="AG Swart"/>
            <person name="Singh M."/>
            <person name="Singh A."/>
            <person name="Seah K."/>
            <person name="Emmerich C."/>
        </authorList>
    </citation>
    <scope>NUCLEOTIDE SEQUENCE</scope>
    <source>
        <strain evidence="9">DP1</strain>
    </source>
</reference>
<dbReference type="SUPFAM" id="SSF81653">
    <property type="entry name" value="Calcium ATPase, transduction domain A"/>
    <property type="match status" value="1"/>
</dbReference>
<feature type="transmembrane region" description="Helical" evidence="6">
    <location>
        <begin position="96"/>
        <end position="113"/>
    </location>
</feature>
<comment type="caution">
    <text evidence="9">The sequence shown here is derived from an EMBL/GenBank/DDBJ whole genome shotgun (WGS) entry which is preliminary data.</text>
</comment>
<dbReference type="InterPro" id="IPR059000">
    <property type="entry name" value="ATPase_P-type_domA"/>
</dbReference>
<dbReference type="InterPro" id="IPR023299">
    <property type="entry name" value="ATPase_P-typ_cyto_dom_N"/>
</dbReference>
<dbReference type="InterPro" id="IPR036412">
    <property type="entry name" value="HAD-like_sf"/>
</dbReference>
<dbReference type="GO" id="GO:0005388">
    <property type="term" value="F:P-type calcium transporter activity"/>
    <property type="evidence" value="ECO:0007669"/>
    <property type="project" value="TreeGrafter"/>
</dbReference>
<evidence type="ECO:0000256" key="6">
    <source>
        <dbReference type="SAM" id="Phobius"/>
    </source>
</evidence>
<accession>A0AAD1XXG0</accession>
<feature type="transmembrane region" description="Helical" evidence="6">
    <location>
        <begin position="350"/>
        <end position="370"/>
    </location>
</feature>
<dbReference type="SUPFAM" id="SSF56784">
    <property type="entry name" value="HAD-like"/>
    <property type="match status" value="1"/>
</dbReference>
<dbReference type="InterPro" id="IPR004014">
    <property type="entry name" value="ATPase_P-typ_cation-transptr_N"/>
</dbReference>
<evidence type="ECO:0000259" key="8">
    <source>
        <dbReference type="Pfam" id="PF00690"/>
    </source>
</evidence>
<evidence type="ECO:0000256" key="2">
    <source>
        <dbReference type="ARBA" id="ARBA00022692"/>
    </source>
</evidence>
<feature type="domain" description="Cation-transporting P-type ATPase N-terminal" evidence="8">
    <location>
        <begin position="41"/>
        <end position="105"/>
    </location>
</feature>
<keyword evidence="4 6" id="KW-1133">Transmembrane helix</keyword>
<dbReference type="AlphaFoldDB" id="A0AAD1XXG0"/>
<dbReference type="Gene3D" id="3.40.50.1000">
    <property type="entry name" value="HAD superfamily/HAD-like"/>
    <property type="match status" value="1"/>
</dbReference>
<evidence type="ECO:0000256" key="4">
    <source>
        <dbReference type="ARBA" id="ARBA00022989"/>
    </source>
</evidence>
<dbReference type="InterPro" id="IPR023298">
    <property type="entry name" value="ATPase_P-typ_TM_dom_sf"/>
</dbReference>
<dbReference type="PANTHER" id="PTHR24093:SF369">
    <property type="entry name" value="CALCIUM-TRANSPORTING ATPASE"/>
    <property type="match status" value="1"/>
</dbReference>
<evidence type="ECO:0000313" key="10">
    <source>
        <dbReference type="Proteomes" id="UP001295684"/>
    </source>
</evidence>
<dbReference type="SUPFAM" id="SSF81660">
    <property type="entry name" value="Metal cation-transporting ATPase, ATP-binding domain N"/>
    <property type="match status" value="1"/>
</dbReference>
<dbReference type="Pfam" id="PF13246">
    <property type="entry name" value="Cation_ATPase"/>
    <property type="match status" value="1"/>
</dbReference>
<organism evidence="9 10">
    <name type="scientific">Euplotes crassus</name>
    <dbReference type="NCBI Taxonomy" id="5936"/>
    <lineage>
        <taxon>Eukaryota</taxon>
        <taxon>Sar</taxon>
        <taxon>Alveolata</taxon>
        <taxon>Ciliophora</taxon>
        <taxon>Intramacronucleata</taxon>
        <taxon>Spirotrichea</taxon>
        <taxon>Hypotrichia</taxon>
        <taxon>Euplotida</taxon>
        <taxon>Euplotidae</taxon>
        <taxon>Moneuplotes</taxon>
    </lineage>
</organism>
<dbReference type="Pfam" id="PF00122">
    <property type="entry name" value="E1-E2_ATPase"/>
    <property type="match status" value="1"/>
</dbReference>
<feature type="transmembrane region" description="Helical" evidence="6">
    <location>
        <begin position="133"/>
        <end position="153"/>
    </location>
</feature>
<dbReference type="InterPro" id="IPR008250">
    <property type="entry name" value="ATPase_P-typ_transduc_dom_A_sf"/>
</dbReference>
<dbReference type="SUPFAM" id="SSF81665">
    <property type="entry name" value="Calcium ATPase, transmembrane domain M"/>
    <property type="match status" value="1"/>
</dbReference>
<keyword evidence="3" id="KW-0460">Magnesium</keyword>
<dbReference type="Gene3D" id="3.40.1110.10">
    <property type="entry name" value="Calcium-transporting ATPase, cytoplasmic domain N"/>
    <property type="match status" value="1"/>
</dbReference>
<name>A0AAD1XXG0_EUPCR</name>
<feature type="transmembrane region" description="Helical" evidence="6">
    <location>
        <begin position="782"/>
        <end position="803"/>
    </location>
</feature>
<dbReference type="GO" id="GO:0000166">
    <property type="term" value="F:nucleotide binding"/>
    <property type="evidence" value="ECO:0007669"/>
    <property type="project" value="InterPro"/>
</dbReference>
<protein>
    <submittedName>
        <fullName evidence="9">Uncharacterized protein</fullName>
    </submittedName>
</protein>
<feature type="domain" description="P-type ATPase A" evidence="7">
    <location>
        <begin position="174"/>
        <end position="292"/>
    </location>
</feature>
<dbReference type="GO" id="GO:0012505">
    <property type="term" value="C:endomembrane system"/>
    <property type="evidence" value="ECO:0007669"/>
    <property type="project" value="UniProtKB-SubCell"/>
</dbReference>
<keyword evidence="10" id="KW-1185">Reference proteome</keyword>